<dbReference type="InterPro" id="IPR003754">
    <property type="entry name" value="4pyrrol_synth_uPrphyn_synth"/>
</dbReference>
<dbReference type="GO" id="GO:0004852">
    <property type="term" value="F:uroporphyrinogen-III synthase activity"/>
    <property type="evidence" value="ECO:0007669"/>
    <property type="project" value="InterPro"/>
</dbReference>
<proteinExistence type="predicted"/>
<accession>A0A644V369</accession>
<evidence type="ECO:0000259" key="1">
    <source>
        <dbReference type="Pfam" id="PF02602"/>
    </source>
</evidence>
<dbReference type="AlphaFoldDB" id="A0A644V369"/>
<dbReference type="InterPro" id="IPR036108">
    <property type="entry name" value="4pyrrol_syn_uPrphyn_synt_sf"/>
</dbReference>
<dbReference type="Pfam" id="PF02602">
    <property type="entry name" value="HEM4"/>
    <property type="match status" value="1"/>
</dbReference>
<comment type="caution">
    <text evidence="2">The sequence shown here is derived from an EMBL/GenBank/DDBJ whole genome shotgun (WGS) entry which is preliminary data.</text>
</comment>
<protein>
    <recommendedName>
        <fullName evidence="1">Tetrapyrrole biosynthesis uroporphyrinogen III synthase domain-containing protein</fullName>
    </recommendedName>
</protein>
<dbReference type="Gene3D" id="3.40.50.10090">
    <property type="match status" value="2"/>
</dbReference>
<dbReference type="SUPFAM" id="SSF69618">
    <property type="entry name" value="HemD-like"/>
    <property type="match status" value="1"/>
</dbReference>
<name>A0A644V369_9ZZZZ</name>
<organism evidence="2">
    <name type="scientific">bioreactor metagenome</name>
    <dbReference type="NCBI Taxonomy" id="1076179"/>
    <lineage>
        <taxon>unclassified sequences</taxon>
        <taxon>metagenomes</taxon>
        <taxon>ecological metagenomes</taxon>
    </lineage>
</organism>
<sequence length="245" mass="27519">MKIKNILIAQPEPANGSPYSELVTKHKITIDFIPFFKVEPLSAKEFRLQKVSIPDSTAIVFSARSAIDAFFKICEELRITVPETLKYFCISEAVALYLQKYIVYRKRKIFFGNGTNSSIIDLINSKHKNENFMITAADNCKTDLHKLFVKAKIKHTTAVFVKTVNSDLSAIDLQKYDFLVFYSPSDIKSLQENFPDFVQNGTKFATFGAGTLKALKAAKFTAEVVAPTPEAPSIAKALQNYLEIK</sequence>
<feature type="domain" description="Tetrapyrrole biosynthesis uroporphyrinogen III synthase" evidence="1">
    <location>
        <begin position="18"/>
        <end position="234"/>
    </location>
</feature>
<gene>
    <name evidence="2" type="ORF">SDC9_31592</name>
</gene>
<evidence type="ECO:0000313" key="2">
    <source>
        <dbReference type="EMBL" id="MPL85621.1"/>
    </source>
</evidence>
<dbReference type="EMBL" id="VSSQ01000208">
    <property type="protein sequence ID" value="MPL85621.1"/>
    <property type="molecule type" value="Genomic_DNA"/>
</dbReference>
<dbReference type="GO" id="GO:0033014">
    <property type="term" value="P:tetrapyrrole biosynthetic process"/>
    <property type="evidence" value="ECO:0007669"/>
    <property type="project" value="InterPro"/>
</dbReference>
<reference evidence="2" key="1">
    <citation type="submission" date="2019-08" db="EMBL/GenBank/DDBJ databases">
        <authorList>
            <person name="Kucharzyk K."/>
            <person name="Murdoch R.W."/>
            <person name="Higgins S."/>
            <person name="Loffler F."/>
        </authorList>
    </citation>
    <scope>NUCLEOTIDE SEQUENCE</scope>
</reference>
<dbReference type="CDD" id="cd06578">
    <property type="entry name" value="HemD"/>
    <property type="match status" value="1"/>
</dbReference>